<reference evidence="3 4" key="1">
    <citation type="submission" date="2024-03" db="EMBL/GenBank/DDBJ databases">
        <title>A Dehalogenimonas Isolated from Estuarine Sediments Dihaloeliminates Chlorinated Alkanes.</title>
        <authorList>
            <person name="Yang Y."/>
            <person name="Wang H."/>
        </authorList>
    </citation>
    <scope>NUCLEOTIDE SEQUENCE [LARGE SCALE GENOMIC DNA]</scope>
    <source>
        <strain evidence="3 4">W</strain>
    </source>
</reference>
<evidence type="ECO:0000313" key="3">
    <source>
        <dbReference type="EMBL" id="WWX25378.1"/>
    </source>
</evidence>
<dbReference type="RefSeq" id="WP_338737518.1">
    <property type="nucleotide sequence ID" value="NZ_CP146612.1"/>
</dbReference>
<dbReference type="InterPro" id="IPR001268">
    <property type="entry name" value="NADH_UbQ_OxRdtase_30kDa_su"/>
</dbReference>
<evidence type="ECO:0000313" key="4">
    <source>
        <dbReference type="Proteomes" id="UP001375370"/>
    </source>
</evidence>
<dbReference type="PANTHER" id="PTHR10884">
    <property type="entry name" value="NADH DEHYDROGENASE UBIQUINONE IRON-SULFUR PROTEIN 3"/>
    <property type="match status" value="1"/>
</dbReference>
<keyword evidence="4" id="KW-1185">Reference proteome</keyword>
<protein>
    <submittedName>
        <fullName evidence="3">NADH-quinone oxidoreductase subunit C</fullName>
    </submittedName>
</protein>
<accession>A0ABZ2J506</accession>
<dbReference type="Proteomes" id="UP001375370">
    <property type="component" value="Chromosome"/>
</dbReference>
<name>A0ABZ2J506_9CHLR</name>
<dbReference type="Gene3D" id="3.30.460.80">
    <property type="entry name" value="NADH:ubiquinone oxidoreductase, 30kDa subunit"/>
    <property type="match status" value="1"/>
</dbReference>
<organism evidence="3 4">
    <name type="scientific">Candidatus Dehalogenimonas loeffleri</name>
    <dbReference type="NCBI Taxonomy" id="3127115"/>
    <lineage>
        <taxon>Bacteria</taxon>
        <taxon>Bacillati</taxon>
        <taxon>Chloroflexota</taxon>
        <taxon>Dehalococcoidia</taxon>
        <taxon>Dehalococcoidales</taxon>
        <taxon>Dehalococcoidaceae</taxon>
        <taxon>Dehalogenimonas</taxon>
    </lineage>
</organism>
<dbReference type="PANTHER" id="PTHR10884:SF14">
    <property type="entry name" value="NADH DEHYDROGENASE [UBIQUINONE] IRON-SULFUR PROTEIN 3, MITOCHONDRIAL"/>
    <property type="match status" value="1"/>
</dbReference>
<evidence type="ECO:0000259" key="2">
    <source>
        <dbReference type="Pfam" id="PF00329"/>
    </source>
</evidence>
<sequence length="149" mass="16978">MPEQDLAHIAARLNKEFGEGTAAADDLRLIICAERLSQAATLLRDAPEYGFDYLNSLTAADHKTHFSVVYHLTALEAGRRLSFKVDLDDRENPLLPSVISVWRGADLQEREVFDMFGITFSGHPNLKRLFMWEGFPGYPLRKDWVNRDV</sequence>
<dbReference type="Pfam" id="PF00329">
    <property type="entry name" value="Complex1_30kDa"/>
    <property type="match status" value="1"/>
</dbReference>
<gene>
    <name evidence="3" type="ORF">V8247_09060</name>
</gene>
<dbReference type="SUPFAM" id="SSF143243">
    <property type="entry name" value="Nqo5-like"/>
    <property type="match status" value="1"/>
</dbReference>
<proteinExistence type="inferred from homology"/>
<dbReference type="InterPro" id="IPR037232">
    <property type="entry name" value="NADH_quin_OxRdtase_su_C/D-like"/>
</dbReference>
<comment type="similarity">
    <text evidence="1">Belongs to the complex I 30 kDa subunit family.</text>
</comment>
<feature type="domain" description="NADH:ubiquinone oxidoreductase 30kDa subunit" evidence="2">
    <location>
        <begin position="32"/>
        <end position="144"/>
    </location>
</feature>
<evidence type="ECO:0000256" key="1">
    <source>
        <dbReference type="ARBA" id="ARBA00007569"/>
    </source>
</evidence>
<dbReference type="EMBL" id="CP146612">
    <property type="protein sequence ID" value="WWX25378.1"/>
    <property type="molecule type" value="Genomic_DNA"/>
</dbReference>